<accession>A0A429G5M1</accession>
<dbReference type="GO" id="GO:0001522">
    <property type="term" value="P:pseudouridine synthesis"/>
    <property type="evidence" value="ECO:0007669"/>
    <property type="project" value="InterPro"/>
</dbReference>
<gene>
    <name evidence="2" type="ORF">D9Q81_04665</name>
</gene>
<evidence type="ECO:0000313" key="2">
    <source>
        <dbReference type="EMBL" id="RSN69085.1"/>
    </source>
</evidence>
<dbReference type="Gene3D" id="3.30.70.580">
    <property type="entry name" value="Pseudouridine synthase I, catalytic domain, N-terminal subdomain"/>
    <property type="match status" value="1"/>
</dbReference>
<protein>
    <submittedName>
        <fullName evidence="2">Uncharacterized protein</fullName>
    </submittedName>
</protein>
<sequence length="204" mass="22923">MGSALREAMESQGIRAKLRFTSRTDRGVSALDNIAFYRGPAPNVSLLNSELPKDIAVWAIATGGIPKPKARAYCYAIPFRLSETECVRRALDELAQAGLGKNIERIDVKSGENFTYIEIYGKSFKKNEIRRIVGRALELHLGRSIGLAPPEGLVLTETVTDMKWEEFHRRKLHLIGKMIERELWRLESSRIILGIIKSISSSLL</sequence>
<evidence type="ECO:0000256" key="1">
    <source>
        <dbReference type="ARBA" id="ARBA00023235"/>
    </source>
</evidence>
<dbReference type="AlphaFoldDB" id="A0A429G5M1"/>
<dbReference type="GO" id="GO:0003723">
    <property type="term" value="F:RNA binding"/>
    <property type="evidence" value="ECO:0007669"/>
    <property type="project" value="InterPro"/>
</dbReference>
<dbReference type="GO" id="GO:0009982">
    <property type="term" value="F:pseudouridine synthase activity"/>
    <property type="evidence" value="ECO:0007669"/>
    <property type="project" value="InterPro"/>
</dbReference>
<evidence type="ECO:0000313" key="3">
    <source>
        <dbReference type="Proteomes" id="UP000278149"/>
    </source>
</evidence>
<keyword evidence="1" id="KW-0413">Isomerase</keyword>
<dbReference type="Proteomes" id="UP000278149">
    <property type="component" value="Unassembled WGS sequence"/>
</dbReference>
<name>A0A429G5M1_9CREN</name>
<comment type="caution">
    <text evidence="2">The sequence shown here is derived from an EMBL/GenBank/DDBJ whole genome shotgun (WGS) entry which is preliminary data.</text>
</comment>
<reference evidence="2 3" key="1">
    <citation type="submission" date="2018-10" db="EMBL/GenBank/DDBJ databases">
        <title>Co-occurring genomic capacity for anaerobic methane metabolism and dissimilatory sulfite reduction discovered in the Korarchaeota.</title>
        <authorList>
            <person name="Mckay L.J."/>
            <person name="Dlakic M."/>
            <person name="Fields M.W."/>
            <person name="Delmont T.O."/>
            <person name="Eren A.M."/>
            <person name="Jay Z.J."/>
            <person name="Klingelsmith K.B."/>
            <person name="Rusch D.B."/>
            <person name="Inskeep W.P."/>
        </authorList>
    </citation>
    <scope>NUCLEOTIDE SEQUENCE [LARGE SCALE GENOMIC DNA]</scope>
    <source>
        <strain evidence="2 3">WS</strain>
    </source>
</reference>
<proteinExistence type="predicted"/>
<dbReference type="InterPro" id="IPR020094">
    <property type="entry name" value="TruA/RsuA/RluB/E/F_N"/>
</dbReference>
<organism evidence="2 3">
    <name type="scientific">Candidatus Korarchaeum cryptofilum</name>
    <dbReference type="NCBI Taxonomy" id="498846"/>
    <lineage>
        <taxon>Archaea</taxon>
        <taxon>Thermoproteota</taxon>
        <taxon>Candidatus Korarchaeia</taxon>
        <taxon>Candidatus Korarchaeales</taxon>
        <taxon>Candidatus Korarchaeaceae</taxon>
        <taxon>Candidatus Korarchaeum</taxon>
    </lineage>
</organism>
<dbReference type="EMBL" id="RCOR01000022">
    <property type="protein sequence ID" value="RSN69085.1"/>
    <property type="molecule type" value="Genomic_DNA"/>
</dbReference>
<dbReference type="SUPFAM" id="SSF55120">
    <property type="entry name" value="Pseudouridine synthase"/>
    <property type="match status" value="1"/>
</dbReference>
<dbReference type="InterPro" id="IPR020103">
    <property type="entry name" value="PsdUridine_synth_cat_dom_sf"/>
</dbReference>